<dbReference type="InterPro" id="IPR035965">
    <property type="entry name" value="PAS-like_dom_sf"/>
</dbReference>
<dbReference type="GO" id="GO:0000155">
    <property type="term" value="F:phosphorelay sensor kinase activity"/>
    <property type="evidence" value="ECO:0007669"/>
    <property type="project" value="InterPro"/>
</dbReference>
<dbReference type="SMART" id="SM00091">
    <property type="entry name" value="PAS"/>
    <property type="match status" value="2"/>
</dbReference>
<evidence type="ECO:0000259" key="6">
    <source>
        <dbReference type="PROSITE" id="PS50110"/>
    </source>
</evidence>
<dbReference type="Pfam" id="PF02518">
    <property type="entry name" value="HATPase_c"/>
    <property type="match status" value="1"/>
</dbReference>
<dbReference type="NCBIfam" id="TIGR00229">
    <property type="entry name" value="sensory_box"/>
    <property type="match status" value="2"/>
</dbReference>
<dbReference type="SMART" id="SM00448">
    <property type="entry name" value="REC"/>
    <property type="match status" value="2"/>
</dbReference>
<comment type="caution">
    <text evidence="9">The sequence shown here is derived from an EMBL/GenBank/DDBJ whole genome shotgun (WGS) entry which is preliminary data.</text>
</comment>
<dbReference type="InterPro" id="IPR011006">
    <property type="entry name" value="CheY-like_superfamily"/>
</dbReference>
<dbReference type="InterPro" id="IPR003661">
    <property type="entry name" value="HisK_dim/P_dom"/>
</dbReference>
<keyword evidence="10" id="KW-1185">Reference proteome</keyword>
<dbReference type="InterPro" id="IPR005467">
    <property type="entry name" value="His_kinase_dom"/>
</dbReference>
<dbReference type="EC" id="2.7.13.3" evidence="2"/>
<dbReference type="CDD" id="cd16919">
    <property type="entry name" value="HATPase_CckA-like"/>
    <property type="match status" value="1"/>
</dbReference>
<dbReference type="Gene3D" id="3.40.50.2300">
    <property type="match status" value="2"/>
</dbReference>
<dbReference type="InterPro" id="IPR004358">
    <property type="entry name" value="Sig_transdc_His_kin-like_C"/>
</dbReference>
<dbReference type="Gene3D" id="1.10.287.130">
    <property type="match status" value="1"/>
</dbReference>
<proteinExistence type="predicted"/>
<dbReference type="RefSeq" id="WP_121086354.1">
    <property type="nucleotide sequence ID" value="NZ_RBZU01000004.1"/>
</dbReference>
<sequence>MKRNPTDDIDAYWPSVLVERVWEYAIFRLTEDGVIASWNPGAARIKGYEAQEAIGRHFSMFYTEDDRREHIPDVALRIARERGQYESEGWRVRKDGVTFWASVVIAALHDAQGRLVGFGKIVRDTTDKRIAYEAVIESERRFRLLVQGVTDYAIFMLSPDGLVTNWNLGAARIKGYEATEVIGTHFRRFYAPEDALRGLPELGLRTAASEGRFETEGWRIRKDGSRFWANVVIDAIRDETGELIGFAKITRDVTERRTAHEELEKARAALLQSQKMEAVGKLTGGVAHDFNNVLQVVRGNLELLEGRHARDGWTKERLDKAIEAVDHGASLASQLLAFGRRQALQPIVVDPAVMIRSMDDLLRRALGEMIDVKTVIATDLWNTFVDPNHLENVVLNLAINARDAMPEGGKLTLDVSNTQLDAHYIAGADDVGAGEYVLFAITDTGTGMTAEVIERAFEPFFTTKPEGQGTGLGLSMAYGFVKQSGGHIRIYSELGYGTTIKIYLPRSTEQAAAIEPKSPVALTGGTETILVVEDDRRVQATVVETLRQLGYTVFKADNAESALAIVQSGIHIDLLFTDVVMPGAMRSTDLAAQATRSIPSLKVLFTSGYTQDAIVHGGRLDPGIQLLSKPYSREELASKIRRALGMWGAVEVELAAQADAARAATHDESARDDDAARAHRAASDLAILVVDDDGASREAISELLESMGYDVQQAADAEQAMHALIEKKTDVLLTDLALPGQSGLELARSALARDPDLKVIFASGREAPSRDEAGFDCASLRKPFSIEQLHGLIASIEDARADTGRRG</sequence>
<dbReference type="InterPro" id="IPR000014">
    <property type="entry name" value="PAS"/>
</dbReference>
<evidence type="ECO:0000256" key="3">
    <source>
        <dbReference type="ARBA" id="ARBA00022553"/>
    </source>
</evidence>
<evidence type="ECO:0000259" key="8">
    <source>
        <dbReference type="PROSITE" id="PS50113"/>
    </source>
</evidence>
<dbReference type="SMART" id="SM00086">
    <property type="entry name" value="PAC"/>
    <property type="match status" value="2"/>
</dbReference>
<dbReference type="InterPro" id="IPR036097">
    <property type="entry name" value="HisK_dim/P_sf"/>
</dbReference>
<feature type="domain" description="Histidine kinase" evidence="5">
    <location>
        <begin position="285"/>
        <end position="508"/>
    </location>
</feature>
<feature type="modified residue" description="4-aspartylphosphate" evidence="4">
    <location>
        <position position="735"/>
    </location>
</feature>
<feature type="domain" description="PAS" evidence="7">
    <location>
        <begin position="138"/>
        <end position="194"/>
    </location>
</feature>
<evidence type="ECO:0000256" key="1">
    <source>
        <dbReference type="ARBA" id="ARBA00000085"/>
    </source>
</evidence>
<organism evidence="9 10">
    <name type="scientific">Pararobbsia silviterrae</name>
    <dbReference type="NCBI Taxonomy" id="1792498"/>
    <lineage>
        <taxon>Bacteria</taxon>
        <taxon>Pseudomonadati</taxon>
        <taxon>Pseudomonadota</taxon>
        <taxon>Betaproteobacteria</taxon>
        <taxon>Burkholderiales</taxon>
        <taxon>Burkholderiaceae</taxon>
        <taxon>Pararobbsia</taxon>
    </lineage>
</organism>
<evidence type="ECO:0000313" key="9">
    <source>
        <dbReference type="EMBL" id="RKP55751.1"/>
    </source>
</evidence>
<reference evidence="9 10" key="1">
    <citation type="submission" date="2018-10" db="EMBL/GenBank/DDBJ databases">
        <title>Robbsia sp. DHC34, isolated from soil.</title>
        <authorList>
            <person name="Gao Z.-H."/>
            <person name="Qiu L.-H."/>
        </authorList>
    </citation>
    <scope>NUCLEOTIDE SEQUENCE [LARGE SCALE GENOMIC DNA]</scope>
    <source>
        <strain evidence="9 10">DHC34</strain>
    </source>
</reference>
<dbReference type="SMART" id="SM00387">
    <property type="entry name" value="HATPase_c"/>
    <property type="match status" value="1"/>
</dbReference>
<dbReference type="PROSITE" id="PS50109">
    <property type="entry name" value="HIS_KIN"/>
    <property type="match status" value="1"/>
</dbReference>
<dbReference type="SUPFAM" id="SSF55874">
    <property type="entry name" value="ATPase domain of HSP90 chaperone/DNA topoisomerase II/histidine kinase"/>
    <property type="match status" value="1"/>
</dbReference>
<dbReference type="CDD" id="cd00130">
    <property type="entry name" value="PAS"/>
    <property type="match status" value="2"/>
</dbReference>
<dbReference type="InterPro" id="IPR036890">
    <property type="entry name" value="HATPase_C_sf"/>
</dbReference>
<dbReference type="SMART" id="SM00388">
    <property type="entry name" value="HisKA"/>
    <property type="match status" value="1"/>
</dbReference>
<evidence type="ECO:0000256" key="4">
    <source>
        <dbReference type="PROSITE-ProRule" id="PRU00169"/>
    </source>
</evidence>
<name>A0A494Y5A7_9BURK</name>
<dbReference type="SUPFAM" id="SSF52172">
    <property type="entry name" value="CheY-like"/>
    <property type="match status" value="2"/>
</dbReference>
<comment type="catalytic activity">
    <reaction evidence="1">
        <text>ATP + protein L-histidine = ADP + protein N-phospho-L-histidine.</text>
        <dbReference type="EC" id="2.7.13.3"/>
    </reaction>
</comment>
<feature type="domain" description="PAC" evidence="8">
    <location>
        <begin position="85"/>
        <end position="137"/>
    </location>
</feature>
<feature type="domain" description="PAC" evidence="8">
    <location>
        <begin position="213"/>
        <end position="265"/>
    </location>
</feature>
<evidence type="ECO:0000259" key="5">
    <source>
        <dbReference type="PROSITE" id="PS50109"/>
    </source>
</evidence>
<dbReference type="PROSITE" id="PS50113">
    <property type="entry name" value="PAC"/>
    <property type="match status" value="2"/>
</dbReference>
<accession>A0A494Y5A7</accession>
<protein>
    <recommendedName>
        <fullName evidence="2">histidine kinase</fullName>
        <ecNumber evidence="2">2.7.13.3</ecNumber>
    </recommendedName>
</protein>
<dbReference type="Gene3D" id="3.30.450.20">
    <property type="entry name" value="PAS domain"/>
    <property type="match status" value="2"/>
</dbReference>
<evidence type="ECO:0000313" key="10">
    <source>
        <dbReference type="Proteomes" id="UP000270342"/>
    </source>
</evidence>
<dbReference type="AlphaFoldDB" id="A0A494Y5A7"/>
<dbReference type="PRINTS" id="PR00344">
    <property type="entry name" value="BCTRLSENSOR"/>
</dbReference>
<dbReference type="Proteomes" id="UP000270342">
    <property type="component" value="Unassembled WGS sequence"/>
</dbReference>
<gene>
    <name evidence="9" type="ORF">D7S86_11045</name>
</gene>
<feature type="domain" description="Response regulatory" evidence="6">
    <location>
        <begin position="528"/>
        <end position="644"/>
    </location>
</feature>
<dbReference type="Pfam" id="PF13426">
    <property type="entry name" value="PAS_9"/>
    <property type="match status" value="2"/>
</dbReference>
<dbReference type="Pfam" id="PF00072">
    <property type="entry name" value="Response_reg"/>
    <property type="match status" value="2"/>
</dbReference>
<feature type="domain" description="Response regulatory" evidence="6">
    <location>
        <begin position="686"/>
        <end position="797"/>
    </location>
</feature>
<dbReference type="PROSITE" id="PS50110">
    <property type="entry name" value="RESPONSE_REGULATORY"/>
    <property type="match status" value="2"/>
</dbReference>
<feature type="modified residue" description="4-aspartylphosphate" evidence="4">
    <location>
        <position position="578"/>
    </location>
</feature>
<dbReference type="SUPFAM" id="SSF47384">
    <property type="entry name" value="Homodimeric domain of signal transducing histidine kinase"/>
    <property type="match status" value="1"/>
</dbReference>
<dbReference type="PROSITE" id="PS50112">
    <property type="entry name" value="PAS"/>
    <property type="match status" value="2"/>
</dbReference>
<dbReference type="InterPro" id="IPR001610">
    <property type="entry name" value="PAC"/>
</dbReference>
<dbReference type="InterPro" id="IPR001789">
    <property type="entry name" value="Sig_transdc_resp-reg_receiver"/>
</dbReference>
<keyword evidence="3 4" id="KW-0597">Phosphoprotein</keyword>
<dbReference type="InterPro" id="IPR003594">
    <property type="entry name" value="HATPase_dom"/>
</dbReference>
<dbReference type="Gene3D" id="3.30.565.10">
    <property type="entry name" value="Histidine kinase-like ATPase, C-terminal domain"/>
    <property type="match status" value="1"/>
</dbReference>
<dbReference type="OrthoDB" id="5389366at2"/>
<dbReference type="InterPro" id="IPR000700">
    <property type="entry name" value="PAS-assoc_C"/>
</dbReference>
<dbReference type="CDD" id="cd00082">
    <property type="entry name" value="HisKA"/>
    <property type="match status" value="1"/>
</dbReference>
<evidence type="ECO:0000259" key="7">
    <source>
        <dbReference type="PROSITE" id="PS50112"/>
    </source>
</evidence>
<evidence type="ECO:0000256" key="2">
    <source>
        <dbReference type="ARBA" id="ARBA00012438"/>
    </source>
</evidence>
<dbReference type="PANTHER" id="PTHR43065">
    <property type="entry name" value="SENSOR HISTIDINE KINASE"/>
    <property type="match status" value="1"/>
</dbReference>
<dbReference type="EMBL" id="RBZU01000004">
    <property type="protein sequence ID" value="RKP55751.1"/>
    <property type="molecule type" value="Genomic_DNA"/>
</dbReference>
<feature type="domain" description="PAS" evidence="7">
    <location>
        <begin position="26"/>
        <end position="83"/>
    </location>
</feature>
<dbReference type="PANTHER" id="PTHR43065:SF49">
    <property type="entry name" value="HISTIDINE KINASE"/>
    <property type="match status" value="1"/>
</dbReference>
<dbReference type="SUPFAM" id="SSF55785">
    <property type="entry name" value="PYP-like sensor domain (PAS domain)"/>
    <property type="match status" value="2"/>
</dbReference>